<sequence length="196" mass="22327">MTHNDATTLPPNWTETLLPRVDFRERHSIDIAAPAGRILDSAMDYRLKHDPLVRTAIGLRELPARMLKQTTQLPFDRDDFTFLGRDGNNALAFGLIGAFWEADYGLLPCRSTEDFLACVRQDVCTLVLSYTLQPLTRGTYRLTTETSVFCPTSATRRRFAPYWYLIRPVSGLIRRRMLAFIRKQAESRIKSGAITG</sequence>
<dbReference type="RefSeq" id="WP_153468752.1">
    <property type="nucleotide sequence ID" value="NZ_QYAZ01000001.1"/>
</dbReference>
<name>A0ABQ6VU30_9PROT</name>
<evidence type="ECO:0000313" key="1">
    <source>
        <dbReference type="EMBL" id="KAB8123616.1"/>
    </source>
</evidence>
<keyword evidence="2" id="KW-1185">Reference proteome</keyword>
<comment type="caution">
    <text evidence="1">The sequence shown here is derived from an EMBL/GenBank/DDBJ whole genome shotgun (WGS) entry which is preliminary data.</text>
</comment>
<protein>
    <recommendedName>
        <fullName evidence="3">DUF2867 domain-containing protein</fullName>
    </recommendedName>
</protein>
<organism evidence="1 2">
    <name type="scientific">Komagataeibacter medellinensis</name>
    <dbReference type="NCBI Taxonomy" id="1177712"/>
    <lineage>
        <taxon>Bacteria</taxon>
        <taxon>Pseudomonadati</taxon>
        <taxon>Pseudomonadota</taxon>
        <taxon>Alphaproteobacteria</taxon>
        <taxon>Acetobacterales</taxon>
        <taxon>Acetobacteraceae</taxon>
        <taxon>Komagataeibacter</taxon>
    </lineage>
</organism>
<evidence type="ECO:0000313" key="2">
    <source>
        <dbReference type="Proteomes" id="UP000427842"/>
    </source>
</evidence>
<proteinExistence type="predicted"/>
<evidence type="ECO:0008006" key="3">
    <source>
        <dbReference type="Google" id="ProtNLM"/>
    </source>
</evidence>
<accession>A0ABQ6VU30</accession>
<gene>
    <name evidence="1" type="ORF">D3W54_04670</name>
</gene>
<dbReference type="EMBL" id="QYAZ01000001">
    <property type="protein sequence ID" value="KAB8123616.1"/>
    <property type="molecule type" value="Genomic_DNA"/>
</dbReference>
<reference evidence="1 2" key="1">
    <citation type="submission" date="2018-09" db="EMBL/GenBank/DDBJ databases">
        <title>Genome sequence and characterization of the bcs clusters for the production of nanocellulose from the low pH resistant strain Komagataeibacter medellinensis ID13488.</title>
        <authorList>
            <person name="Hernandez-Arriaga A.M."/>
            <person name="Del Cerro C."/>
            <person name="Urbina L."/>
            <person name="Eceiza A."/>
            <person name="Retegi A."/>
            <person name="Prieto M.A."/>
        </authorList>
    </citation>
    <scope>NUCLEOTIDE SEQUENCE [LARGE SCALE GENOMIC DNA]</scope>
    <source>
        <strain evidence="1 2">ID13488</strain>
    </source>
</reference>
<dbReference type="Proteomes" id="UP000427842">
    <property type="component" value="Unassembled WGS sequence"/>
</dbReference>